<dbReference type="AlphaFoldDB" id="A0A1R3RHD8"/>
<dbReference type="OrthoDB" id="445007at2759"/>
<organism evidence="1 2">
    <name type="scientific">Aspergillus carbonarius (strain ITEM 5010)</name>
    <dbReference type="NCBI Taxonomy" id="602072"/>
    <lineage>
        <taxon>Eukaryota</taxon>
        <taxon>Fungi</taxon>
        <taxon>Dikarya</taxon>
        <taxon>Ascomycota</taxon>
        <taxon>Pezizomycotina</taxon>
        <taxon>Eurotiomycetes</taxon>
        <taxon>Eurotiomycetidae</taxon>
        <taxon>Eurotiales</taxon>
        <taxon>Aspergillaceae</taxon>
        <taxon>Aspergillus</taxon>
        <taxon>Aspergillus subgen. Circumdati</taxon>
    </lineage>
</organism>
<dbReference type="EMBL" id="KV907503">
    <property type="protein sequence ID" value="OOF93896.1"/>
    <property type="molecule type" value="Genomic_DNA"/>
</dbReference>
<keyword evidence="2" id="KW-1185">Reference proteome</keyword>
<protein>
    <submittedName>
        <fullName evidence="1">Uncharacterized protein</fullName>
    </submittedName>
</protein>
<evidence type="ECO:0000313" key="2">
    <source>
        <dbReference type="Proteomes" id="UP000188318"/>
    </source>
</evidence>
<dbReference type="VEuPathDB" id="FungiDB:ASPCADRAFT_209123"/>
<reference evidence="2" key="1">
    <citation type="journal article" date="2017" name="Genome Biol.">
        <title>Comparative genomics reveals high biological diversity and specific adaptations in the industrially and medically important fungal genus Aspergillus.</title>
        <authorList>
            <person name="de Vries R.P."/>
            <person name="Riley R."/>
            <person name="Wiebenga A."/>
            <person name="Aguilar-Osorio G."/>
            <person name="Amillis S."/>
            <person name="Uchima C.A."/>
            <person name="Anderluh G."/>
            <person name="Asadollahi M."/>
            <person name="Askin M."/>
            <person name="Barry K."/>
            <person name="Battaglia E."/>
            <person name="Bayram O."/>
            <person name="Benocci T."/>
            <person name="Braus-Stromeyer S.A."/>
            <person name="Caldana C."/>
            <person name="Canovas D."/>
            <person name="Cerqueira G.C."/>
            <person name="Chen F."/>
            <person name="Chen W."/>
            <person name="Choi C."/>
            <person name="Clum A."/>
            <person name="Dos Santos R.A."/>
            <person name="Damasio A.R."/>
            <person name="Diallinas G."/>
            <person name="Emri T."/>
            <person name="Fekete E."/>
            <person name="Flipphi M."/>
            <person name="Freyberg S."/>
            <person name="Gallo A."/>
            <person name="Gournas C."/>
            <person name="Habgood R."/>
            <person name="Hainaut M."/>
            <person name="Harispe M.L."/>
            <person name="Henrissat B."/>
            <person name="Hilden K.S."/>
            <person name="Hope R."/>
            <person name="Hossain A."/>
            <person name="Karabika E."/>
            <person name="Karaffa L."/>
            <person name="Karanyi Z."/>
            <person name="Krasevec N."/>
            <person name="Kuo A."/>
            <person name="Kusch H."/>
            <person name="LaButti K."/>
            <person name="Lagendijk E.L."/>
            <person name="Lapidus A."/>
            <person name="Levasseur A."/>
            <person name="Lindquist E."/>
            <person name="Lipzen A."/>
            <person name="Logrieco A.F."/>
            <person name="MacCabe A."/>
            <person name="Maekelae M.R."/>
            <person name="Malavazi I."/>
            <person name="Melin P."/>
            <person name="Meyer V."/>
            <person name="Mielnichuk N."/>
            <person name="Miskei M."/>
            <person name="Molnar A.P."/>
            <person name="Mule G."/>
            <person name="Ngan C.Y."/>
            <person name="Orejas M."/>
            <person name="Orosz E."/>
            <person name="Ouedraogo J.P."/>
            <person name="Overkamp K.M."/>
            <person name="Park H.-S."/>
            <person name="Perrone G."/>
            <person name="Piumi F."/>
            <person name="Punt P.J."/>
            <person name="Ram A.F."/>
            <person name="Ramon A."/>
            <person name="Rauscher S."/>
            <person name="Record E."/>
            <person name="Riano-Pachon D.M."/>
            <person name="Robert V."/>
            <person name="Roehrig J."/>
            <person name="Ruller R."/>
            <person name="Salamov A."/>
            <person name="Salih N.S."/>
            <person name="Samson R.A."/>
            <person name="Sandor E."/>
            <person name="Sanguinetti M."/>
            <person name="Schuetze T."/>
            <person name="Sepcic K."/>
            <person name="Shelest E."/>
            <person name="Sherlock G."/>
            <person name="Sophianopoulou V."/>
            <person name="Squina F.M."/>
            <person name="Sun H."/>
            <person name="Susca A."/>
            <person name="Todd R.B."/>
            <person name="Tsang A."/>
            <person name="Unkles S.E."/>
            <person name="van de Wiele N."/>
            <person name="van Rossen-Uffink D."/>
            <person name="Oliveira J.V."/>
            <person name="Vesth T.C."/>
            <person name="Visser J."/>
            <person name="Yu J.-H."/>
            <person name="Zhou M."/>
            <person name="Andersen M.R."/>
            <person name="Archer D.B."/>
            <person name="Baker S.E."/>
            <person name="Benoit I."/>
            <person name="Brakhage A.A."/>
            <person name="Braus G.H."/>
            <person name="Fischer R."/>
            <person name="Frisvad J.C."/>
            <person name="Goldman G.H."/>
            <person name="Houbraken J."/>
            <person name="Oakley B."/>
            <person name="Pocsi I."/>
            <person name="Scazzocchio C."/>
            <person name="Seiboth B."/>
            <person name="vanKuyk P.A."/>
            <person name="Wortman J."/>
            <person name="Dyer P.S."/>
            <person name="Grigoriev I.V."/>
        </authorList>
    </citation>
    <scope>NUCLEOTIDE SEQUENCE [LARGE SCALE GENOMIC DNA]</scope>
    <source>
        <strain evidence="2">ITEM 5010</strain>
    </source>
</reference>
<accession>A0A1R3RHD8</accession>
<dbReference type="Proteomes" id="UP000188318">
    <property type="component" value="Unassembled WGS sequence"/>
</dbReference>
<sequence length="56" mass="6494">MTDTSIALTLNQFDEQAEEIQYNQTLRTGPFNVFRYRDTSVYSIANNPSSLTDFRI</sequence>
<name>A0A1R3RHD8_ASPC5</name>
<evidence type="ECO:0000313" key="1">
    <source>
        <dbReference type="EMBL" id="OOF93896.1"/>
    </source>
</evidence>
<gene>
    <name evidence="1" type="ORF">ASPCADRAFT_209123</name>
</gene>
<proteinExistence type="predicted"/>